<proteinExistence type="predicted"/>
<sequence length="144" mass="16509">MKTIRYQKMTQMEPRDGVQYATTYVKQTLEQRKELCQHIRQVITEVSQAVEQNDDLNDFILVPLKGFKTTQGKNRSITDLLADMANEARGKQRNGMPKDFALAPIERWNKLFAGTAYAVVLVQTYGAKANNFNDLMELTYDIQA</sequence>
<gene>
    <name evidence="1" type="ORF">UFOVP645_10</name>
</gene>
<reference evidence="1" key="1">
    <citation type="submission" date="2020-04" db="EMBL/GenBank/DDBJ databases">
        <authorList>
            <person name="Chiriac C."/>
            <person name="Salcher M."/>
            <person name="Ghai R."/>
            <person name="Kavagutti S V."/>
        </authorList>
    </citation>
    <scope>NUCLEOTIDE SEQUENCE</scope>
</reference>
<dbReference type="EMBL" id="LR796622">
    <property type="protein sequence ID" value="CAB4154550.1"/>
    <property type="molecule type" value="Genomic_DNA"/>
</dbReference>
<evidence type="ECO:0000313" key="1">
    <source>
        <dbReference type="EMBL" id="CAB4154550.1"/>
    </source>
</evidence>
<organism evidence="1">
    <name type="scientific">uncultured Caudovirales phage</name>
    <dbReference type="NCBI Taxonomy" id="2100421"/>
    <lineage>
        <taxon>Viruses</taxon>
        <taxon>Duplodnaviria</taxon>
        <taxon>Heunggongvirae</taxon>
        <taxon>Uroviricota</taxon>
        <taxon>Caudoviricetes</taxon>
        <taxon>Peduoviridae</taxon>
        <taxon>Maltschvirus</taxon>
        <taxon>Maltschvirus maltsch</taxon>
    </lineage>
</organism>
<protein>
    <submittedName>
        <fullName evidence="1">Uncharacterized protein</fullName>
    </submittedName>
</protein>
<accession>A0A6J5N4U1</accession>
<name>A0A6J5N4U1_9CAUD</name>